<evidence type="ECO:0000259" key="1">
    <source>
        <dbReference type="Pfam" id="PF04937"/>
    </source>
</evidence>
<gene>
    <name evidence="2" type="ORF">K435DRAFT_824147</name>
</gene>
<dbReference type="Pfam" id="PF04937">
    <property type="entry name" value="DUF659"/>
    <property type="match status" value="1"/>
</dbReference>
<name>A0A4S8KR84_DENBC</name>
<evidence type="ECO:0000313" key="3">
    <source>
        <dbReference type="Proteomes" id="UP000297245"/>
    </source>
</evidence>
<dbReference type="Proteomes" id="UP000297245">
    <property type="component" value="Unassembled WGS sequence"/>
</dbReference>
<dbReference type="OrthoDB" id="3270520at2759"/>
<reference evidence="2 3" key="1">
    <citation type="journal article" date="2019" name="Nat. Ecol. Evol.">
        <title>Megaphylogeny resolves global patterns of mushroom evolution.</title>
        <authorList>
            <person name="Varga T."/>
            <person name="Krizsan K."/>
            <person name="Foldi C."/>
            <person name="Dima B."/>
            <person name="Sanchez-Garcia M."/>
            <person name="Sanchez-Ramirez S."/>
            <person name="Szollosi G.J."/>
            <person name="Szarkandi J.G."/>
            <person name="Papp V."/>
            <person name="Albert L."/>
            <person name="Andreopoulos W."/>
            <person name="Angelini C."/>
            <person name="Antonin V."/>
            <person name="Barry K.W."/>
            <person name="Bougher N.L."/>
            <person name="Buchanan P."/>
            <person name="Buyck B."/>
            <person name="Bense V."/>
            <person name="Catcheside P."/>
            <person name="Chovatia M."/>
            <person name="Cooper J."/>
            <person name="Damon W."/>
            <person name="Desjardin D."/>
            <person name="Finy P."/>
            <person name="Geml J."/>
            <person name="Haridas S."/>
            <person name="Hughes K."/>
            <person name="Justo A."/>
            <person name="Karasinski D."/>
            <person name="Kautmanova I."/>
            <person name="Kiss B."/>
            <person name="Kocsube S."/>
            <person name="Kotiranta H."/>
            <person name="LaButti K.M."/>
            <person name="Lechner B.E."/>
            <person name="Liimatainen K."/>
            <person name="Lipzen A."/>
            <person name="Lukacs Z."/>
            <person name="Mihaltcheva S."/>
            <person name="Morgado L.N."/>
            <person name="Niskanen T."/>
            <person name="Noordeloos M.E."/>
            <person name="Ohm R.A."/>
            <person name="Ortiz-Santana B."/>
            <person name="Ovrebo C."/>
            <person name="Racz N."/>
            <person name="Riley R."/>
            <person name="Savchenko A."/>
            <person name="Shiryaev A."/>
            <person name="Soop K."/>
            <person name="Spirin V."/>
            <person name="Szebenyi C."/>
            <person name="Tomsovsky M."/>
            <person name="Tulloss R.E."/>
            <person name="Uehling J."/>
            <person name="Grigoriev I.V."/>
            <person name="Vagvolgyi C."/>
            <person name="Papp T."/>
            <person name="Martin F.M."/>
            <person name="Miettinen O."/>
            <person name="Hibbett D.S."/>
            <person name="Nagy L.G."/>
        </authorList>
    </citation>
    <scope>NUCLEOTIDE SEQUENCE [LARGE SCALE GENOMIC DNA]</scope>
    <source>
        <strain evidence="2 3">CBS 962.96</strain>
    </source>
</reference>
<dbReference type="InterPro" id="IPR012337">
    <property type="entry name" value="RNaseH-like_sf"/>
</dbReference>
<accession>A0A4S8KR84</accession>
<proteinExistence type="predicted"/>
<keyword evidence="3" id="KW-1185">Reference proteome</keyword>
<dbReference type="SUPFAM" id="SSF53098">
    <property type="entry name" value="Ribonuclease H-like"/>
    <property type="match status" value="1"/>
</dbReference>
<evidence type="ECO:0000313" key="2">
    <source>
        <dbReference type="EMBL" id="THU78266.1"/>
    </source>
</evidence>
<dbReference type="AlphaFoldDB" id="A0A4S8KR84"/>
<dbReference type="EMBL" id="ML180226">
    <property type="protein sequence ID" value="THU78266.1"/>
    <property type="molecule type" value="Genomic_DNA"/>
</dbReference>
<sequence>MSTDSSRCSWSRLLFSDHPGYSSKAPNSSSSGKAKIYCTLCLQADIAAEKELDQAALQHNDISFARTDQEIVQHSSASFPLSWVENPEWLAFFPSRKQDAAKHDVSVSCDGWSGENKHHYIAFMITVDRKIRTVRVHDASGERKTAENLLKLMREVIQELEKNWHVNVVAFTTDASGEARKARKLLLRERPDLITPDCFAHQVNLVVGDYMKVNKGFLLYSKAATELITWLRSKTFLLAMLRETQQQHHLPVLTIIRAVLTRWTAHYLAYRRLLDVWLALKYVVAEDQLLEGNSQIITRDAAAKEKAREMIKVIGDEQFWKAVARMKNHLEPLAIAANVTQSAFCRLDEVLLTLGSLCMHYRTLRDPEDAEVREAVLRSIENRWSKCDQDVFIAAVLPNCFIQDTPFSKSNRFLTHAGLLGLFSRLYIRFFGQTGTTDHQFELNEDIGQYSNVTGAFEDLPAMQKVVEIQAERTVNIFHQLFTSAKVLTYIY</sequence>
<feature type="domain" description="DUF659" evidence="1">
    <location>
        <begin position="97"/>
        <end position="214"/>
    </location>
</feature>
<dbReference type="InterPro" id="IPR007021">
    <property type="entry name" value="DUF659"/>
</dbReference>
<protein>
    <recommendedName>
        <fullName evidence="1">DUF659 domain-containing protein</fullName>
    </recommendedName>
</protein>
<organism evidence="2 3">
    <name type="scientific">Dendrothele bispora (strain CBS 962.96)</name>
    <dbReference type="NCBI Taxonomy" id="1314807"/>
    <lineage>
        <taxon>Eukaryota</taxon>
        <taxon>Fungi</taxon>
        <taxon>Dikarya</taxon>
        <taxon>Basidiomycota</taxon>
        <taxon>Agaricomycotina</taxon>
        <taxon>Agaricomycetes</taxon>
        <taxon>Agaricomycetidae</taxon>
        <taxon>Agaricales</taxon>
        <taxon>Agaricales incertae sedis</taxon>
        <taxon>Dendrothele</taxon>
    </lineage>
</organism>